<evidence type="ECO:0000313" key="3">
    <source>
        <dbReference type="EMBL" id="KAG1788022.1"/>
    </source>
</evidence>
<dbReference type="Proteomes" id="UP000719766">
    <property type="component" value="Unassembled WGS sequence"/>
</dbReference>
<name>A0A9P7AEX4_9AGAM</name>
<dbReference type="AlphaFoldDB" id="A0A9P7AEX4"/>
<gene>
    <name evidence="3" type="ORF">HD556DRAFT_1448190</name>
</gene>
<dbReference type="InterPro" id="IPR041457">
    <property type="entry name" value="CxC2_KDZ-assoc"/>
</dbReference>
<accession>A0A9P7AEX4</accession>
<comment type="caution">
    <text evidence="3">The sequence shown here is derived from an EMBL/GenBank/DDBJ whole genome shotgun (WGS) entry which is preliminary data.</text>
</comment>
<dbReference type="PANTHER" id="PTHR33096:SF1">
    <property type="entry name" value="CXC1-LIKE CYSTEINE CLUSTER ASSOCIATED WITH KDZ TRANSPOSASES DOMAIN-CONTAINING PROTEIN"/>
    <property type="match status" value="1"/>
</dbReference>
<protein>
    <recommendedName>
        <fullName evidence="2">CxC2-like cysteine cluster KDZ transposase-associated domain-containing protein</fullName>
    </recommendedName>
</protein>
<dbReference type="OrthoDB" id="3235114at2759"/>
<reference evidence="3" key="1">
    <citation type="journal article" date="2020" name="New Phytol.">
        <title>Comparative genomics reveals dynamic genome evolution in host specialist ectomycorrhizal fungi.</title>
        <authorList>
            <person name="Lofgren L.A."/>
            <person name="Nguyen N.H."/>
            <person name="Vilgalys R."/>
            <person name="Ruytinx J."/>
            <person name="Liao H.L."/>
            <person name="Branco S."/>
            <person name="Kuo A."/>
            <person name="LaButti K."/>
            <person name="Lipzen A."/>
            <person name="Andreopoulos W."/>
            <person name="Pangilinan J."/>
            <person name="Riley R."/>
            <person name="Hundley H."/>
            <person name="Na H."/>
            <person name="Barry K."/>
            <person name="Grigoriev I.V."/>
            <person name="Stajich J.E."/>
            <person name="Kennedy P.G."/>
        </authorList>
    </citation>
    <scope>NUCLEOTIDE SEQUENCE</scope>
    <source>
        <strain evidence="3">S12</strain>
    </source>
</reference>
<dbReference type="GeneID" id="64601151"/>
<dbReference type="RefSeq" id="XP_041155308.1">
    <property type="nucleotide sequence ID" value="XM_041307387.1"/>
</dbReference>
<feature type="region of interest" description="Disordered" evidence="1">
    <location>
        <begin position="33"/>
        <end position="57"/>
    </location>
</feature>
<feature type="domain" description="CxC2-like cysteine cluster KDZ transposase-associated" evidence="2">
    <location>
        <begin position="213"/>
        <end position="318"/>
    </location>
</feature>
<evidence type="ECO:0000259" key="2">
    <source>
        <dbReference type="Pfam" id="PF18803"/>
    </source>
</evidence>
<keyword evidence="4" id="KW-1185">Reference proteome</keyword>
<evidence type="ECO:0000256" key="1">
    <source>
        <dbReference type="SAM" id="MobiDB-lite"/>
    </source>
</evidence>
<organism evidence="3 4">
    <name type="scientific">Suillus plorans</name>
    <dbReference type="NCBI Taxonomy" id="116603"/>
    <lineage>
        <taxon>Eukaryota</taxon>
        <taxon>Fungi</taxon>
        <taxon>Dikarya</taxon>
        <taxon>Basidiomycota</taxon>
        <taxon>Agaricomycotina</taxon>
        <taxon>Agaricomycetes</taxon>
        <taxon>Agaricomycetidae</taxon>
        <taxon>Boletales</taxon>
        <taxon>Suillineae</taxon>
        <taxon>Suillaceae</taxon>
        <taxon>Suillus</taxon>
    </lineage>
</organism>
<dbReference type="PANTHER" id="PTHR33096">
    <property type="entry name" value="CXC2 DOMAIN-CONTAINING PROTEIN"/>
    <property type="match status" value="1"/>
</dbReference>
<dbReference type="InterPro" id="IPR040521">
    <property type="entry name" value="KDZ"/>
</dbReference>
<sequence length="1050" mass="120710">MVSKRRRQYNKEVRDKFYVYNQELEEARQLALAPATQREEASQTSTHRHKHTSFTQTQDTTCSRLSARVEYFEGLASVSTEHQAQVLPVYDPQSFDDFDFNIVDGAHDTYLEDTNTEQVRKRKRTAGDYPLASWLPERDTFILEMLRLEGRGDFITQAICHGSYGCSLPAEFRCEDCFGTELYCQPCTLEKHREHPLHRIKHWKDEFFHAVTLKSLGLRIQLGHPTQERCYNPAACQDFIVLHVNGVHEVALDFCGCETAQSPTTQLLRIRWFPATVLEPKTAATFKLLRHFHILSFESKVSTFEYWQTLTRLTHNRGVVVVKDRYDALLRMIREWRNITLLKRFGRGHDPAGTGATEQGSCAVLCPACPQPGKNLPENWESAPPETRWLYALFLAIDANFRLARKNVSSDQMDPGLNRGWAYFVEERQYKTFLTDVGRCPQEKSTCASHNAVNLAETKNSRGLAATGAGTVDCSRHNFKRPCGVGDLQKGEKYVNMDYLFFSTMQYTGDIAVLNISYDIACQWSTNLWQRMHRYPSTIHLRHHDNKTITFLVPKFHLPAHIDICQITYSHNLLKGMGRTDGEAPERGWANINPVATSTREMGPGSRRDTLDDHFGDFNWKKVTNMGVSLSRKLKAAVPERDQHVRDFEDFDNALQHERPEQVAEWRLAVEKWESDSSQENPFALTGKPLTQAAVRLSLSQQEADNLEHGMDDSLHEEVSRSVLISSGMEIEDQQCRLARDIELLGGHPTDLQRTKLQERSNILRRKIEQWSKVQLLYMPVVARLRASDIPTSRTHSTEEKVHEIELWLPSKIYGDAADPVHQCDATLCQYEWELRRAQAYDALDELRRHLRLRAHLYKFKDAHIRGQRANTRASAIIDKVESNVSVAAARYRRAWSALEHLSFALSRTTWKEEFPKLENDDIRGMSQGKPGQSSGNRTLSWIWKARGIASDAPEGETVLNESLRIEWCKSRARATRWVEEVQLLREEMRRVAAYLLWHAAWWDAQADRRTGLALAEVEGIRGYAKRQAAVRRDLHDTFLSKWGAVNGIF</sequence>
<dbReference type="Pfam" id="PF18803">
    <property type="entry name" value="CxC2"/>
    <property type="match status" value="1"/>
</dbReference>
<dbReference type="EMBL" id="JABBWE010000072">
    <property type="protein sequence ID" value="KAG1788022.1"/>
    <property type="molecule type" value="Genomic_DNA"/>
</dbReference>
<proteinExistence type="predicted"/>
<dbReference type="Pfam" id="PF18758">
    <property type="entry name" value="KDZ"/>
    <property type="match status" value="1"/>
</dbReference>
<evidence type="ECO:0000313" key="4">
    <source>
        <dbReference type="Proteomes" id="UP000719766"/>
    </source>
</evidence>